<reference evidence="1 2" key="1">
    <citation type="submission" date="2020-11" db="EMBL/GenBank/DDBJ databases">
        <title>WGS of Herminiimonas contaminans strain Marseille-Q4544 isolated from planarians Schmidtea mediterranea.</title>
        <authorList>
            <person name="Kangale L."/>
        </authorList>
    </citation>
    <scope>NUCLEOTIDE SEQUENCE [LARGE SCALE GENOMIC DNA]</scope>
    <source>
        <strain evidence="1 2">Marseille-Q4544</strain>
    </source>
</reference>
<evidence type="ECO:0000313" key="1">
    <source>
        <dbReference type="EMBL" id="MBF8177689.1"/>
    </source>
</evidence>
<protein>
    <submittedName>
        <fullName evidence="1">Uncharacterized protein</fullName>
    </submittedName>
</protein>
<evidence type="ECO:0000313" key="2">
    <source>
        <dbReference type="Proteomes" id="UP000657372"/>
    </source>
</evidence>
<gene>
    <name evidence="1" type="ORF">IXC47_08355</name>
</gene>
<accession>A0ABS0EUE9</accession>
<proteinExistence type="predicted"/>
<organism evidence="1 2">
    <name type="scientific">Herminiimonas contaminans</name>
    <dbReference type="NCBI Taxonomy" id="1111140"/>
    <lineage>
        <taxon>Bacteria</taxon>
        <taxon>Pseudomonadati</taxon>
        <taxon>Pseudomonadota</taxon>
        <taxon>Betaproteobacteria</taxon>
        <taxon>Burkholderiales</taxon>
        <taxon>Oxalobacteraceae</taxon>
        <taxon>Herminiimonas</taxon>
    </lineage>
</organism>
<dbReference type="EMBL" id="JADOEL010000005">
    <property type="protein sequence ID" value="MBF8177689.1"/>
    <property type="molecule type" value="Genomic_DNA"/>
</dbReference>
<name>A0ABS0EUE9_9BURK</name>
<dbReference type="RefSeq" id="WP_195875281.1">
    <property type="nucleotide sequence ID" value="NZ_JADOEL010000005.1"/>
</dbReference>
<sequence length="107" mass="12415">MNITFEGLTEQEDARLREHAKHVLNTDLKYAPLERSNFWEAINEATYEQLNKAHALLMNGEHVAAAAAMKLIAYDYWFEYVAAISREEIIDQLATEKHDREVELQAH</sequence>
<dbReference type="Proteomes" id="UP000657372">
    <property type="component" value="Unassembled WGS sequence"/>
</dbReference>
<keyword evidence="2" id="KW-1185">Reference proteome</keyword>
<comment type="caution">
    <text evidence="1">The sequence shown here is derived from an EMBL/GenBank/DDBJ whole genome shotgun (WGS) entry which is preliminary data.</text>
</comment>